<name>A0A7Y0L5R7_9FIRM</name>
<dbReference type="EMBL" id="JABBVZ010000067">
    <property type="protein sequence ID" value="NMP23813.1"/>
    <property type="molecule type" value="Genomic_DNA"/>
</dbReference>
<sequence length="178" mass="19671">MDWTEIAEGVKAKVIDGGKSSEVLLLKLPSAVTAAEAEELIRALREASVQHPVILLPSDATFEAVYTGPSEVDRLAQRVHEAWMAEKQRQGYADHPRQIIRAFDAASGELAPDPDRPMSHRNFQAGRSIEVRPVCCDRPAEMHHRSMVPYDQLPEAAKDCDRAIVLAVLQALIEEDAP</sequence>
<reference evidence="1 2" key="1">
    <citation type="submission" date="2020-04" db="EMBL/GenBank/DDBJ databases">
        <authorList>
            <person name="Zhang R."/>
            <person name="Schippers A."/>
        </authorList>
    </citation>
    <scope>NUCLEOTIDE SEQUENCE [LARGE SCALE GENOMIC DNA]</scope>
    <source>
        <strain evidence="1 2">DSM 109850</strain>
    </source>
</reference>
<keyword evidence="2" id="KW-1185">Reference proteome</keyword>
<organism evidence="1 2">
    <name type="scientific">Sulfobacillus harzensis</name>
    <dbReference type="NCBI Taxonomy" id="2729629"/>
    <lineage>
        <taxon>Bacteria</taxon>
        <taxon>Bacillati</taxon>
        <taxon>Bacillota</taxon>
        <taxon>Clostridia</taxon>
        <taxon>Eubacteriales</taxon>
        <taxon>Clostridiales Family XVII. Incertae Sedis</taxon>
        <taxon>Sulfobacillus</taxon>
    </lineage>
</organism>
<comment type="caution">
    <text evidence="1">The sequence shown here is derived from an EMBL/GenBank/DDBJ whole genome shotgun (WGS) entry which is preliminary data.</text>
</comment>
<proteinExistence type="predicted"/>
<dbReference type="Proteomes" id="UP000533476">
    <property type="component" value="Unassembled WGS sequence"/>
</dbReference>
<dbReference type="AlphaFoldDB" id="A0A7Y0L5R7"/>
<dbReference type="RefSeq" id="WP_169101409.1">
    <property type="nucleotide sequence ID" value="NZ_JABBVZ010000067.1"/>
</dbReference>
<evidence type="ECO:0000313" key="1">
    <source>
        <dbReference type="EMBL" id="NMP23813.1"/>
    </source>
</evidence>
<gene>
    <name evidence="1" type="ORF">HIJ39_15855</name>
</gene>
<dbReference type="Gene3D" id="6.20.350.10">
    <property type="match status" value="1"/>
</dbReference>
<protein>
    <submittedName>
        <fullName evidence="1">Uncharacterized protein</fullName>
    </submittedName>
</protein>
<evidence type="ECO:0000313" key="2">
    <source>
        <dbReference type="Proteomes" id="UP000533476"/>
    </source>
</evidence>
<accession>A0A7Y0L5R7</accession>